<sequence length="200" mass="22798">MKLLSYSRHLRRNFLLCLITFCFSLTGVSPSFSSESVNYIHNIQRQLLEINAPSLPPLRDSSVYLYSPDEVFNFQLVLRLKKRVVEVYEQDQVIASFPVAVGREGWETPQGEFEIIQMVENPSWQNPWTGKVIPPGPTNPLGERWIGFWTDGKNFIGFHGTPGEHLIGQAVSHGCVRMRNKDIKELFKLVSMGTPVKVVH</sequence>
<keyword evidence="6 9" id="KW-0133">Cell shape</keyword>
<dbReference type="GO" id="GO:0016757">
    <property type="term" value="F:glycosyltransferase activity"/>
    <property type="evidence" value="ECO:0007669"/>
    <property type="project" value="UniProtKB-KW"/>
</dbReference>
<feature type="domain" description="L,D-TPase catalytic" evidence="10">
    <location>
        <begin position="74"/>
        <end position="199"/>
    </location>
</feature>
<dbReference type="Gene3D" id="2.40.440.10">
    <property type="entry name" value="L,D-transpeptidase catalytic domain-like"/>
    <property type="match status" value="1"/>
</dbReference>
<dbReference type="PROSITE" id="PS52029">
    <property type="entry name" value="LD_TPASE"/>
    <property type="match status" value="1"/>
</dbReference>
<dbReference type="InterPro" id="IPR050979">
    <property type="entry name" value="LD-transpeptidase"/>
</dbReference>
<dbReference type="GO" id="GO:0005576">
    <property type="term" value="C:extracellular region"/>
    <property type="evidence" value="ECO:0007669"/>
    <property type="project" value="TreeGrafter"/>
</dbReference>
<comment type="pathway">
    <text evidence="1 9">Cell wall biogenesis; peptidoglycan biosynthesis.</text>
</comment>
<keyword evidence="5" id="KW-0378">Hydrolase</keyword>
<name>A0A844GW97_9CHRO</name>
<keyword evidence="7 9" id="KW-0573">Peptidoglycan synthesis</keyword>
<dbReference type="GO" id="GO:0071972">
    <property type="term" value="F:peptidoglycan L,D-transpeptidase activity"/>
    <property type="evidence" value="ECO:0007669"/>
    <property type="project" value="TreeGrafter"/>
</dbReference>
<keyword evidence="4" id="KW-0808">Transferase</keyword>
<dbReference type="UniPathway" id="UPA00219"/>
<dbReference type="Pfam" id="PF03734">
    <property type="entry name" value="YkuD"/>
    <property type="match status" value="1"/>
</dbReference>
<evidence type="ECO:0000256" key="9">
    <source>
        <dbReference type="PROSITE-ProRule" id="PRU01373"/>
    </source>
</evidence>
<dbReference type="InterPro" id="IPR038063">
    <property type="entry name" value="Transpep_catalytic_dom"/>
</dbReference>
<feature type="active site" description="Proton donor/acceptor" evidence="9">
    <location>
        <position position="159"/>
    </location>
</feature>
<feature type="active site" description="Nucleophile" evidence="9">
    <location>
        <position position="175"/>
    </location>
</feature>
<comment type="caution">
    <text evidence="11">The sequence shown here is derived from an EMBL/GenBank/DDBJ whole genome shotgun (WGS) entry which is preliminary data.</text>
</comment>
<gene>
    <name evidence="11" type="ORF">GGC33_04990</name>
</gene>
<evidence type="ECO:0000256" key="4">
    <source>
        <dbReference type="ARBA" id="ARBA00022679"/>
    </source>
</evidence>
<dbReference type="SUPFAM" id="SSF141523">
    <property type="entry name" value="L,D-transpeptidase catalytic domain-like"/>
    <property type="match status" value="1"/>
</dbReference>
<dbReference type="RefSeq" id="WP_155083186.1">
    <property type="nucleotide sequence ID" value="NZ_WMIA01000004.1"/>
</dbReference>
<evidence type="ECO:0000256" key="3">
    <source>
        <dbReference type="ARBA" id="ARBA00022676"/>
    </source>
</evidence>
<dbReference type="Proteomes" id="UP000437131">
    <property type="component" value="Unassembled WGS sequence"/>
</dbReference>
<dbReference type="EMBL" id="WMIA01000004">
    <property type="protein sequence ID" value="MTF38276.1"/>
    <property type="molecule type" value="Genomic_DNA"/>
</dbReference>
<dbReference type="GO" id="GO:0071555">
    <property type="term" value="P:cell wall organization"/>
    <property type="evidence" value="ECO:0007669"/>
    <property type="project" value="UniProtKB-UniRule"/>
</dbReference>
<dbReference type="AlphaFoldDB" id="A0A844GW97"/>
<keyword evidence="3" id="KW-0328">Glycosyltransferase</keyword>
<evidence type="ECO:0000256" key="5">
    <source>
        <dbReference type="ARBA" id="ARBA00022801"/>
    </source>
</evidence>
<reference evidence="11 12" key="1">
    <citation type="submission" date="2019-11" db="EMBL/GenBank/DDBJ databases">
        <title>Isolation of a new High Light Tolerant Cyanobacteria.</title>
        <authorList>
            <person name="Dobson Z."/>
            <person name="Vaughn N."/>
            <person name="Vaughn M."/>
            <person name="Fromme P."/>
            <person name="Mazor Y."/>
        </authorList>
    </citation>
    <scope>NUCLEOTIDE SEQUENCE [LARGE SCALE GENOMIC DNA]</scope>
    <source>
        <strain evidence="11 12">0216</strain>
    </source>
</reference>
<dbReference type="GO" id="GO:0008360">
    <property type="term" value="P:regulation of cell shape"/>
    <property type="evidence" value="ECO:0007669"/>
    <property type="project" value="UniProtKB-UniRule"/>
</dbReference>
<evidence type="ECO:0000256" key="6">
    <source>
        <dbReference type="ARBA" id="ARBA00022960"/>
    </source>
</evidence>
<proteinExistence type="inferred from homology"/>
<dbReference type="InterPro" id="IPR005490">
    <property type="entry name" value="LD_TPept_cat_dom"/>
</dbReference>
<keyword evidence="8 9" id="KW-0961">Cell wall biogenesis/degradation</keyword>
<accession>A0A844GW97</accession>
<evidence type="ECO:0000256" key="8">
    <source>
        <dbReference type="ARBA" id="ARBA00023316"/>
    </source>
</evidence>
<evidence type="ECO:0000256" key="2">
    <source>
        <dbReference type="ARBA" id="ARBA00005992"/>
    </source>
</evidence>
<organism evidence="11 12">
    <name type="scientific">Cyanobacterium aponinum 0216</name>
    <dbReference type="NCBI Taxonomy" id="2676140"/>
    <lineage>
        <taxon>Bacteria</taxon>
        <taxon>Bacillati</taxon>
        <taxon>Cyanobacteriota</taxon>
        <taxon>Cyanophyceae</taxon>
        <taxon>Oscillatoriophycideae</taxon>
        <taxon>Chroococcales</taxon>
        <taxon>Geminocystaceae</taxon>
        <taxon>Cyanobacterium</taxon>
    </lineage>
</organism>
<dbReference type="GO" id="GO:0018104">
    <property type="term" value="P:peptidoglycan-protein cross-linking"/>
    <property type="evidence" value="ECO:0007669"/>
    <property type="project" value="TreeGrafter"/>
</dbReference>
<dbReference type="CDD" id="cd16913">
    <property type="entry name" value="YkuD_like"/>
    <property type="match status" value="1"/>
</dbReference>
<evidence type="ECO:0000313" key="11">
    <source>
        <dbReference type="EMBL" id="MTF38276.1"/>
    </source>
</evidence>
<dbReference type="PANTHER" id="PTHR30582:SF24">
    <property type="entry name" value="L,D-TRANSPEPTIDASE ERFK_SRFK-RELATED"/>
    <property type="match status" value="1"/>
</dbReference>
<dbReference type="PANTHER" id="PTHR30582">
    <property type="entry name" value="L,D-TRANSPEPTIDASE"/>
    <property type="match status" value="1"/>
</dbReference>
<evidence type="ECO:0000259" key="10">
    <source>
        <dbReference type="PROSITE" id="PS52029"/>
    </source>
</evidence>
<comment type="similarity">
    <text evidence="2">Belongs to the YkuD family.</text>
</comment>
<protein>
    <submittedName>
        <fullName evidence="11">L,D-transpeptidase family protein</fullName>
    </submittedName>
</protein>
<evidence type="ECO:0000313" key="12">
    <source>
        <dbReference type="Proteomes" id="UP000437131"/>
    </source>
</evidence>
<evidence type="ECO:0000256" key="7">
    <source>
        <dbReference type="ARBA" id="ARBA00022984"/>
    </source>
</evidence>
<evidence type="ECO:0000256" key="1">
    <source>
        <dbReference type="ARBA" id="ARBA00004752"/>
    </source>
</evidence>